<dbReference type="Proteomes" id="UP001186944">
    <property type="component" value="Unassembled WGS sequence"/>
</dbReference>
<feature type="compositionally biased region" description="Acidic residues" evidence="1">
    <location>
        <begin position="162"/>
        <end position="173"/>
    </location>
</feature>
<evidence type="ECO:0000313" key="3">
    <source>
        <dbReference type="EMBL" id="KAK3102074.1"/>
    </source>
</evidence>
<evidence type="ECO:0000256" key="1">
    <source>
        <dbReference type="SAM" id="MobiDB-lite"/>
    </source>
</evidence>
<protein>
    <submittedName>
        <fullName evidence="3">Uncharacterized protein</fullName>
    </submittedName>
</protein>
<feature type="compositionally biased region" description="Basic residues" evidence="1">
    <location>
        <begin position="135"/>
        <end position="157"/>
    </location>
</feature>
<organism evidence="3 4">
    <name type="scientific">Pinctada imbricata</name>
    <name type="common">Atlantic pearl-oyster</name>
    <name type="synonym">Pinctada martensii</name>
    <dbReference type="NCBI Taxonomy" id="66713"/>
    <lineage>
        <taxon>Eukaryota</taxon>
        <taxon>Metazoa</taxon>
        <taxon>Spiralia</taxon>
        <taxon>Lophotrochozoa</taxon>
        <taxon>Mollusca</taxon>
        <taxon>Bivalvia</taxon>
        <taxon>Autobranchia</taxon>
        <taxon>Pteriomorphia</taxon>
        <taxon>Pterioida</taxon>
        <taxon>Pterioidea</taxon>
        <taxon>Pteriidae</taxon>
        <taxon>Pinctada</taxon>
    </lineage>
</organism>
<dbReference type="EMBL" id="VSWD01000005">
    <property type="protein sequence ID" value="KAK3102074.1"/>
    <property type="molecule type" value="Genomic_DNA"/>
</dbReference>
<reference evidence="3" key="1">
    <citation type="submission" date="2019-08" db="EMBL/GenBank/DDBJ databases">
        <title>The improved chromosome-level genome for the pearl oyster Pinctada fucata martensii using PacBio sequencing and Hi-C.</title>
        <authorList>
            <person name="Zheng Z."/>
        </authorList>
    </citation>
    <scope>NUCLEOTIDE SEQUENCE</scope>
    <source>
        <strain evidence="3">ZZ-2019</strain>
        <tissue evidence="3">Adductor muscle</tissue>
    </source>
</reference>
<feature type="region of interest" description="Disordered" evidence="1">
    <location>
        <begin position="78"/>
        <end position="173"/>
    </location>
</feature>
<dbReference type="AlphaFoldDB" id="A0AA89C5M9"/>
<keyword evidence="2" id="KW-0472">Membrane</keyword>
<accession>A0AA89C5M9</accession>
<evidence type="ECO:0000256" key="2">
    <source>
        <dbReference type="SAM" id="Phobius"/>
    </source>
</evidence>
<name>A0AA89C5M9_PINIB</name>
<feature type="compositionally biased region" description="Basic and acidic residues" evidence="1">
    <location>
        <begin position="89"/>
        <end position="100"/>
    </location>
</feature>
<keyword evidence="4" id="KW-1185">Reference proteome</keyword>
<gene>
    <name evidence="3" type="ORF">FSP39_008554</name>
</gene>
<keyword evidence="2" id="KW-0812">Transmembrane</keyword>
<keyword evidence="2" id="KW-1133">Transmembrane helix</keyword>
<evidence type="ECO:0000313" key="4">
    <source>
        <dbReference type="Proteomes" id="UP001186944"/>
    </source>
</evidence>
<proteinExistence type="predicted"/>
<feature type="compositionally biased region" description="Polar residues" evidence="1">
    <location>
        <begin position="102"/>
        <end position="115"/>
    </location>
</feature>
<sequence length="173" mass="19683">MTHLNTVFIDQFPFLQTFSIAGFAEQISTIWRNFQEFQCIKGGVWVGGALLVVGLLLAVILGVVKGFQRLLKTEDDLSVSKGKSTSTHHIIELEESKLEESNPGTSDGDQLQNNETDGEEKPYFKRVVYQSKYNPKNKKKSSRRKKKSLLRSLRRLSRMSDSSDEDYENAYIS</sequence>
<comment type="caution">
    <text evidence="3">The sequence shown here is derived from an EMBL/GenBank/DDBJ whole genome shotgun (WGS) entry which is preliminary data.</text>
</comment>
<feature type="transmembrane region" description="Helical" evidence="2">
    <location>
        <begin position="44"/>
        <end position="64"/>
    </location>
</feature>